<dbReference type="GO" id="GO:0005886">
    <property type="term" value="C:plasma membrane"/>
    <property type="evidence" value="ECO:0007669"/>
    <property type="project" value="UniProtKB-SubCell"/>
</dbReference>
<dbReference type="GO" id="GO:0140359">
    <property type="term" value="F:ABC-type transporter activity"/>
    <property type="evidence" value="ECO:0007669"/>
    <property type="project" value="InterPro"/>
</dbReference>
<keyword evidence="2 6" id="KW-0812">Transmembrane</keyword>
<dbReference type="InterPro" id="IPR000412">
    <property type="entry name" value="ABC_2_transport"/>
</dbReference>
<feature type="transmembrane region" description="Helical" evidence="6">
    <location>
        <begin position="241"/>
        <end position="261"/>
    </location>
</feature>
<keyword evidence="9" id="KW-1185">Reference proteome</keyword>
<dbReference type="EMBL" id="CAJVAP010000002">
    <property type="protein sequence ID" value="CAG7597549.1"/>
    <property type="molecule type" value="Genomic_DNA"/>
</dbReference>
<dbReference type="AlphaFoldDB" id="A0A916JTF3"/>
<accession>A0A916JTF3</accession>
<evidence type="ECO:0000256" key="2">
    <source>
        <dbReference type="ARBA" id="ARBA00022692"/>
    </source>
</evidence>
<dbReference type="InterPro" id="IPR013525">
    <property type="entry name" value="ABC2_TM"/>
</dbReference>
<evidence type="ECO:0000313" key="8">
    <source>
        <dbReference type="EMBL" id="CAG7597549.1"/>
    </source>
</evidence>
<dbReference type="PANTHER" id="PTHR43229:SF2">
    <property type="entry name" value="NODULATION PROTEIN J"/>
    <property type="match status" value="1"/>
</dbReference>
<evidence type="ECO:0000313" key="9">
    <source>
        <dbReference type="Proteomes" id="UP000693892"/>
    </source>
</evidence>
<feature type="transmembrane region" description="Helical" evidence="6">
    <location>
        <begin position="43"/>
        <end position="65"/>
    </location>
</feature>
<evidence type="ECO:0000259" key="7">
    <source>
        <dbReference type="PROSITE" id="PS51012"/>
    </source>
</evidence>
<feature type="domain" description="ABC transmembrane type-2" evidence="7">
    <location>
        <begin position="41"/>
        <end position="266"/>
    </location>
</feature>
<comment type="subcellular location">
    <subcellularLocation>
        <location evidence="6">Cell membrane</location>
        <topology evidence="6">Multi-pass membrane protein</topology>
    </subcellularLocation>
    <subcellularLocation>
        <location evidence="1">Membrane</location>
        <topology evidence="1">Multi-pass membrane protein</topology>
    </subcellularLocation>
</comment>
<proteinExistence type="inferred from homology"/>
<keyword evidence="6" id="KW-1003">Cell membrane</keyword>
<reference evidence="8" key="1">
    <citation type="submission" date="2021-06" db="EMBL/GenBank/DDBJ databases">
        <authorList>
            <person name="Criscuolo A."/>
        </authorList>
    </citation>
    <scope>NUCLEOTIDE SEQUENCE</scope>
    <source>
        <strain evidence="8">CIP111803</strain>
    </source>
</reference>
<sequence>MSAQANLTARPAFEPHPGAGAFTASRVFIGRSMHHSLRDGEGLLLAIVLPVMLMLLFTVVFGGAISSDGRYVDFVTPGIIVLCSGFGAASVAVSVNRDVTGGAMQRFRSLSAPASACLVGHVAASVLRNLFATALVLGVALLLGFRPQADAWQWIAAIGVVLAWIVAVTVVFAAIGLLASSPESANGYGFGILFLPYLSSAFVPLDTLPAWLQPAAAAQPVTPLTDAIRSLLAGQDPGGQLGFALLWCAGIVAAGALIVAWRFPRR</sequence>
<comment type="similarity">
    <text evidence="6">Belongs to the ABC-2 integral membrane protein family.</text>
</comment>
<evidence type="ECO:0000256" key="5">
    <source>
        <dbReference type="ARBA" id="ARBA00023251"/>
    </source>
</evidence>
<evidence type="ECO:0000256" key="3">
    <source>
        <dbReference type="ARBA" id="ARBA00022989"/>
    </source>
</evidence>
<feature type="transmembrane region" description="Helical" evidence="6">
    <location>
        <begin position="116"/>
        <end position="145"/>
    </location>
</feature>
<dbReference type="PANTHER" id="PTHR43229">
    <property type="entry name" value="NODULATION PROTEIN J"/>
    <property type="match status" value="1"/>
</dbReference>
<feature type="transmembrane region" description="Helical" evidence="6">
    <location>
        <begin position="185"/>
        <end position="205"/>
    </location>
</feature>
<feature type="transmembrane region" description="Helical" evidence="6">
    <location>
        <begin position="71"/>
        <end position="95"/>
    </location>
</feature>
<name>A0A916JTF3_9MICO</name>
<dbReference type="InterPro" id="IPR047817">
    <property type="entry name" value="ABC2_TM_bact-type"/>
</dbReference>
<evidence type="ECO:0000256" key="4">
    <source>
        <dbReference type="ARBA" id="ARBA00023136"/>
    </source>
</evidence>
<dbReference type="PIRSF" id="PIRSF006648">
    <property type="entry name" value="DrrB"/>
    <property type="match status" value="1"/>
</dbReference>
<organism evidence="8 9">
    <name type="scientific">Leucobacter soli</name>
    <dbReference type="NCBI Taxonomy" id="2812850"/>
    <lineage>
        <taxon>Bacteria</taxon>
        <taxon>Bacillati</taxon>
        <taxon>Actinomycetota</taxon>
        <taxon>Actinomycetes</taxon>
        <taxon>Micrococcales</taxon>
        <taxon>Microbacteriaceae</taxon>
        <taxon>Leucobacter</taxon>
    </lineage>
</organism>
<evidence type="ECO:0000256" key="1">
    <source>
        <dbReference type="ARBA" id="ARBA00004141"/>
    </source>
</evidence>
<gene>
    <name evidence="8" type="ORF">LEUCIP111803_00149</name>
</gene>
<feature type="transmembrane region" description="Helical" evidence="6">
    <location>
        <begin position="151"/>
        <end position="178"/>
    </location>
</feature>
<keyword evidence="6" id="KW-0813">Transport</keyword>
<dbReference type="InterPro" id="IPR051784">
    <property type="entry name" value="Nod_factor_ABC_transporter"/>
</dbReference>
<dbReference type="Pfam" id="PF01061">
    <property type="entry name" value="ABC2_membrane"/>
    <property type="match status" value="1"/>
</dbReference>
<dbReference type="Proteomes" id="UP000693892">
    <property type="component" value="Unassembled WGS sequence"/>
</dbReference>
<dbReference type="PROSITE" id="PS51012">
    <property type="entry name" value="ABC_TM2"/>
    <property type="match status" value="1"/>
</dbReference>
<keyword evidence="3 6" id="KW-1133">Transmembrane helix</keyword>
<evidence type="ECO:0000256" key="6">
    <source>
        <dbReference type="RuleBase" id="RU361157"/>
    </source>
</evidence>
<protein>
    <recommendedName>
        <fullName evidence="6">Transport permease protein</fullName>
    </recommendedName>
</protein>
<keyword evidence="5" id="KW-0046">Antibiotic resistance</keyword>
<keyword evidence="4 6" id="KW-0472">Membrane</keyword>
<dbReference type="RefSeq" id="WP_218113811.1">
    <property type="nucleotide sequence ID" value="NZ_CAJVAP010000002.1"/>
</dbReference>
<comment type="caution">
    <text evidence="8">The sequence shown here is derived from an EMBL/GenBank/DDBJ whole genome shotgun (WGS) entry which is preliminary data.</text>
</comment>